<dbReference type="PANTHER" id="PTHR33383">
    <property type="entry name" value="MEMBRANE PROTEIN INSERTION EFFICIENCY FACTOR-RELATED"/>
    <property type="match status" value="1"/>
</dbReference>
<comment type="function">
    <text evidence="1">Could be involved in insertion of integral membrane proteins into the membrane.</text>
</comment>
<comment type="subcellular location">
    <subcellularLocation>
        <location evidence="1">Cell membrane</location>
        <topology evidence="1">Peripheral membrane protein</topology>
        <orientation evidence="1">Cytoplasmic side</orientation>
    </subcellularLocation>
</comment>
<dbReference type="Pfam" id="PF01809">
    <property type="entry name" value="YidD"/>
    <property type="match status" value="1"/>
</dbReference>
<evidence type="ECO:0000313" key="2">
    <source>
        <dbReference type="EMBL" id="PIP01029.1"/>
    </source>
</evidence>
<dbReference type="AlphaFoldDB" id="A0A2G9X222"/>
<dbReference type="RefSeq" id="WP_100078966.1">
    <property type="nucleotide sequence ID" value="NZ_NQVN01000001.1"/>
</dbReference>
<dbReference type="EMBL" id="NQVN01000001">
    <property type="protein sequence ID" value="PIP01029.1"/>
    <property type="molecule type" value="Genomic_DNA"/>
</dbReference>
<organism evidence="2 3">
    <name type="scientific">Pleomorphomonas carboxyditropha</name>
    <dbReference type="NCBI Taxonomy" id="2023338"/>
    <lineage>
        <taxon>Bacteria</taxon>
        <taxon>Pseudomonadati</taxon>
        <taxon>Pseudomonadota</taxon>
        <taxon>Alphaproteobacteria</taxon>
        <taxon>Hyphomicrobiales</taxon>
        <taxon>Pleomorphomonadaceae</taxon>
        <taxon>Pleomorphomonas</taxon>
    </lineage>
</organism>
<accession>A0A2G9X222</accession>
<comment type="caution">
    <text evidence="2">The sequence shown here is derived from an EMBL/GenBank/DDBJ whole genome shotgun (WGS) entry which is preliminary data.</text>
</comment>
<gene>
    <name evidence="2" type="ORF">CJ014_02770</name>
</gene>
<dbReference type="OrthoDB" id="9801753at2"/>
<evidence type="ECO:0000313" key="3">
    <source>
        <dbReference type="Proteomes" id="UP000231070"/>
    </source>
</evidence>
<dbReference type="SMART" id="SM01234">
    <property type="entry name" value="Haemolytic"/>
    <property type="match status" value="1"/>
</dbReference>
<name>A0A2G9X222_9HYPH</name>
<dbReference type="HAMAP" id="MF_00386">
    <property type="entry name" value="UPF0161_YidD"/>
    <property type="match status" value="1"/>
</dbReference>
<dbReference type="Proteomes" id="UP000231070">
    <property type="component" value="Unassembled WGS sequence"/>
</dbReference>
<keyword evidence="1" id="KW-1003">Cell membrane</keyword>
<keyword evidence="3" id="KW-1185">Reference proteome</keyword>
<sequence length="122" mass="13590">MCECGKRHANDGAVSPQTPGRLVGRAVIRVYQVVLSPLTGRQCRHLPTCSSYTDEAIGRFGLWAGGWMGLARILRCNPWGSSGFDPVPETLDPAYRWWRPWVGARWTGAHIDPATRLDRRAS</sequence>
<proteinExistence type="inferred from homology"/>
<dbReference type="InterPro" id="IPR002696">
    <property type="entry name" value="Membr_insert_effic_factor_YidD"/>
</dbReference>
<dbReference type="NCBIfam" id="TIGR00278">
    <property type="entry name" value="membrane protein insertion efficiency factor YidD"/>
    <property type="match status" value="1"/>
</dbReference>
<reference evidence="2 3" key="1">
    <citation type="submission" date="2017-08" db="EMBL/GenBank/DDBJ databases">
        <title>Pleomorphomonas carboxidotrophicus sp. nov., a new mesophilic hydrogenogenic carboxidotroph.</title>
        <authorList>
            <person name="Esquivel-Elizondo S."/>
            <person name="Krajmalnik-Brown R."/>
            <person name="Maldonado J."/>
        </authorList>
    </citation>
    <scope>NUCLEOTIDE SEQUENCE [LARGE SCALE GENOMIC DNA]</scope>
    <source>
        <strain evidence="2 3">SVCO-16</strain>
    </source>
</reference>
<dbReference type="GO" id="GO:0005886">
    <property type="term" value="C:plasma membrane"/>
    <property type="evidence" value="ECO:0007669"/>
    <property type="project" value="UniProtKB-SubCell"/>
</dbReference>
<protein>
    <recommendedName>
        <fullName evidence="1">Putative membrane protein insertion efficiency factor</fullName>
    </recommendedName>
</protein>
<dbReference type="PANTHER" id="PTHR33383:SF1">
    <property type="entry name" value="MEMBRANE PROTEIN INSERTION EFFICIENCY FACTOR-RELATED"/>
    <property type="match status" value="1"/>
</dbReference>
<keyword evidence="1" id="KW-0472">Membrane</keyword>
<comment type="similarity">
    <text evidence="1">Belongs to the UPF0161 family.</text>
</comment>
<evidence type="ECO:0000256" key="1">
    <source>
        <dbReference type="HAMAP-Rule" id="MF_00386"/>
    </source>
</evidence>